<accession>A0A166AKG9</accession>
<gene>
    <name evidence="2" type="ORF">EXIGLDRAFT_718051</name>
</gene>
<feature type="domain" description="N-acetyltransferase" evidence="1">
    <location>
        <begin position="62"/>
        <end position="221"/>
    </location>
</feature>
<dbReference type="Proteomes" id="UP000077266">
    <property type="component" value="Unassembled WGS sequence"/>
</dbReference>
<dbReference type="STRING" id="1314781.A0A166AKG9"/>
<dbReference type="InParanoid" id="A0A166AKG9"/>
<dbReference type="Pfam" id="PF00583">
    <property type="entry name" value="Acetyltransf_1"/>
    <property type="match status" value="1"/>
</dbReference>
<dbReference type="AlphaFoldDB" id="A0A166AKG9"/>
<dbReference type="GO" id="GO:0005634">
    <property type="term" value="C:nucleus"/>
    <property type="evidence" value="ECO:0007669"/>
    <property type="project" value="TreeGrafter"/>
</dbReference>
<sequence>MSAYGAIVRANAPTAQLPPLSYPLKADPSLVLSIHHVTLAQTPPEVLQLLHVAFNEELERGRTYPQEGPMDLATYSAYFFAADVFIGVLVPAAAASAVHSLVEAQAGRPWSDCLAGAYYVKPNYPGRSAHACNGGFFVLPAARGKGCGSLLGQSYVINAPLLGYKASVFNLVYCSNEASVRLWDSLGFQKIGRIPRVGRLKKLDGTGDEYVDAWVVWKEFETPSAE</sequence>
<proteinExistence type="predicted"/>
<protein>
    <recommendedName>
        <fullName evidence="1">N-acetyltransferase domain-containing protein</fullName>
    </recommendedName>
</protein>
<dbReference type="Gene3D" id="3.40.630.30">
    <property type="match status" value="1"/>
</dbReference>
<name>A0A166AKG9_EXIGL</name>
<dbReference type="InterPro" id="IPR000182">
    <property type="entry name" value="GNAT_dom"/>
</dbReference>
<dbReference type="OrthoDB" id="10264707at2759"/>
<dbReference type="InterPro" id="IPR052742">
    <property type="entry name" value="Mito_N-acetyltransferase"/>
</dbReference>
<evidence type="ECO:0000313" key="3">
    <source>
        <dbReference type="Proteomes" id="UP000077266"/>
    </source>
</evidence>
<dbReference type="EMBL" id="KV426002">
    <property type="protein sequence ID" value="KZV92789.1"/>
    <property type="molecule type" value="Genomic_DNA"/>
</dbReference>
<keyword evidence="3" id="KW-1185">Reference proteome</keyword>
<dbReference type="PANTHER" id="PTHR43138:SF1">
    <property type="entry name" value="N-ACETYLTRANSFERASE ACA1"/>
    <property type="match status" value="1"/>
</dbReference>
<dbReference type="GO" id="GO:0016747">
    <property type="term" value="F:acyltransferase activity, transferring groups other than amino-acyl groups"/>
    <property type="evidence" value="ECO:0007669"/>
    <property type="project" value="InterPro"/>
</dbReference>
<dbReference type="InterPro" id="IPR016181">
    <property type="entry name" value="Acyl_CoA_acyltransferase"/>
</dbReference>
<organism evidence="2 3">
    <name type="scientific">Exidia glandulosa HHB12029</name>
    <dbReference type="NCBI Taxonomy" id="1314781"/>
    <lineage>
        <taxon>Eukaryota</taxon>
        <taxon>Fungi</taxon>
        <taxon>Dikarya</taxon>
        <taxon>Basidiomycota</taxon>
        <taxon>Agaricomycotina</taxon>
        <taxon>Agaricomycetes</taxon>
        <taxon>Auriculariales</taxon>
        <taxon>Exidiaceae</taxon>
        <taxon>Exidia</taxon>
    </lineage>
</organism>
<evidence type="ECO:0000259" key="1">
    <source>
        <dbReference type="PROSITE" id="PS51186"/>
    </source>
</evidence>
<dbReference type="PROSITE" id="PS51186">
    <property type="entry name" value="GNAT"/>
    <property type="match status" value="1"/>
</dbReference>
<dbReference type="PANTHER" id="PTHR43138">
    <property type="entry name" value="ACETYLTRANSFERASE, GNAT FAMILY"/>
    <property type="match status" value="1"/>
</dbReference>
<reference evidence="2 3" key="1">
    <citation type="journal article" date="2016" name="Mol. Biol. Evol.">
        <title>Comparative Genomics of Early-Diverging Mushroom-Forming Fungi Provides Insights into the Origins of Lignocellulose Decay Capabilities.</title>
        <authorList>
            <person name="Nagy L.G."/>
            <person name="Riley R."/>
            <person name="Tritt A."/>
            <person name="Adam C."/>
            <person name="Daum C."/>
            <person name="Floudas D."/>
            <person name="Sun H."/>
            <person name="Yadav J.S."/>
            <person name="Pangilinan J."/>
            <person name="Larsson K.H."/>
            <person name="Matsuura K."/>
            <person name="Barry K."/>
            <person name="Labutti K."/>
            <person name="Kuo R."/>
            <person name="Ohm R.A."/>
            <person name="Bhattacharya S.S."/>
            <person name="Shirouzu T."/>
            <person name="Yoshinaga Y."/>
            <person name="Martin F.M."/>
            <person name="Grigoriev I.V."/>
            <person name="Hibbett D.S."/>
        </authorList>
    </citation>
    <scope>NUCLEOTIDE SEQUENCE [LARGE SCALE GENOMIC DNA]</scope>
    <source>
        <strain evidence="2 3">HHB12029</strain>
    </source>
</reference>
<dbReference type="SUPFAM" id="SSF55729">
    <property type="entry name" value="Acyl-CoA N-acyltransferases (Nat)"/>
    <property type="match status" value="1"/>
</dbReference>
<evidence type="ECO:0000313" key="2">
    <source>
        <dbReference type="EMBL" id="KZV92789.1"/>
    </source>
</evidence>